<proteinExistence type="inferred from homology"/>
<dbReference type="SMART" id="SM00426">
    <property type="entry name" value="TEA"/>
    <property type="match status" value="1"/>
</dbReference>
<evidence type="ECO:0000313" key="4">
    <source>
        <dbReference type="EMBL" id="KAJ7346088.1"/>
    </source>
</evidence>
<dbReference type="Pfam" id="PF01285">
    <property type="entry name" value="TEA"/>
    <property type="match status" value="1"/>
</dbReference>
<dbReference type="InterPro" id="IPR000818">
    <property type="entry name" value="TEA/ATTS_dom"/>
</dbReference>
<dbReference type="Proteomes" id="UP001218218">
    <property type="component" value="Unassembled WGS sequence"/>
</dbReference>
<organism evidence="4 5">
    <name type="scientific">Mycena albidolilacea</name>
    <dbReference type="NCBI Taxonomy" id="1033008"/>
    <lineage>
        <taxon>Eukaryota</taxon>
        <taxon>Fungi</taxon>
        <taxon>Dikarya</taxon>
        <taxon>Basidiomycota</taxon>
        <taxon>Agaricomycotina</taxon>
        <taxon>Agaricomycetes</taxon>
        <taxon>Agaricomycetidae</taxon>
        <taxon>Agaricales</taxon>
        <taxon>Marasmiineae</taxon>
        <taxon>Mycenaceae</taxon>
        <taxon>Mycena</taxon>
    </lineage>
</organism>
<dbReference type="InterPro" id="IPR038096">
    <property type="entry name" value="TEA/ATTS_sf"/>
</dbReference>
<name>A0AAD6ZYK1_9AGAR</name>
<dbReference type="PRINTS" id="PR00065">
    <property type="entry name" value="TEADOMAIN"/>
</dbReference>
<dbReference type="GO" id="GO:0003700">
    <property type="term" value="F:DNA-binding transcription factor activity"/>
    <property type="evidence" value="ECO:0007669"/>
    <property type="project" value="InterPro"/>
</dbReference>
<gene>
    <name evidence="4" type="ORF">DFH08DRAFT_210627</name>
</gene>
<feature type="domain" description="TEA" evidence="3">
    <location>
        <begin position="100"/>
        <end position="174"/>
    </location>
</feature>
<evidence type="ECO:0000256" key="2">
    <source>
        <dbReference type="PROSITE-ProRule" id="PRU00505"/>
    </source>
</evidence>
<dbReference type="Gene3D" id="6.10.20.40">
    <property type="entry name" value="TEA/ATTS domain"/>
    <property type="match status" value="1"/>
</dbReference>
<evidence type="ECO:0000259" key="3">
    <source>
        <dbReference type="PROSITE" id="PS51088"/>
    </source>
</evidence>
<accession>A0AAD6ZYK1</accession>
<sequence length="375" mass="42711">MAARWQALVQLCRRNNIPHRLKRPHRRCSFRVTVYKAGTLTWRLDPMYSPAVPSAEFFPPCSELPPSPLNKMAWLEPTPQSQVISDTLQAVLRGRKTWKSRGGEPIWPLDLEAALLEALEKYRPEDCRETLILGRFPGRNRFISDYICDKTGKRRSPKQVGSRLQQLRDCCEDTRLRRLICPFPKPPPWSASSVATNSATSSIVPSPEEWFHPDTLSPRNTIIYIDILPEGQHERSVRGIISPPWPDVEDSTVIHASNRPRRLKSISPTVSFAAPSPLIAHSRFTVRTGDMVLHTETAPLVLVVDRALQPPVFLYSTQLVPKFWNIIVDDPGASQLKMSFSCLSKLTSRIRYHQIHDFPRRCSDRKLVSPLFGDV</sequence>
<evidence type="ECO:0000256" key="1">
    <source>
        <dbReference type="ARBA" id="ARBA00008421"/>
    </source>
</evidence>
<reference evidence="4" key="1">
    <citation type="submission" date="2023-03" db="EMBL/GenBank/DDBJ databases">
        <title>Massive genome expansion in bonnet fungi (Mycena s.s.) driven by repeated elements and novel gene families across ecological guilds.</title>
        <authorList>
            <consortium name="Lawrence Berkeley National Laboratory"/>
            <person name="Harder C.B."/>
            <person name="Miyauchi S."/>
            <person name="Viragh M."/>
            <person name="Kuo A."/>
            <person name="Thoen E."/>
            <person name="Andreopoulos B."/>
            <person name="Lu D."/>
            <person name="Skrede I."/>
            <person name="Drula E."/>
            <person name="Henrissat B."/>
            <person name="Morin E."/>
            <person name="Kohler A."/>
            <person name="Barry K."/>
            <person name="LaButti K."/>
            <person name="Morin E."/>
            <person name="Salamov A."/>
            <person name="Lipzen A."/>
            <person name="Mereny Z."/>
            <person name="Hegedus B."/>
            <person name="Baldrian P."/>
            <person name="Stursova M."/>
            <person name="Weitz H."/>
            <person name="Taylor A."/>
            <person name="Grigoriev I.V."/>
            <person name="Nagy L.G."/>
            <person name="Martin F."/>
            <person name="Kauserud H."/>
        </authorList>
    </citation>
    <scope>NUCLEOTIDE SEQUENCE</scope>
    <source>
        <strain evidence="4">CBHHK002</strain>
    </source>
</reference>
<keyword evidence="5" id="KW-1185">Reference proteome</keyword>
<comment type="caution">
    <text evidence="4">The sequence shown here is derived from an EMBL/GenBank/DDBJ whole genome shotgun (WGS) entry which is preliminary data.</text>
</comment>
<dbReference type="PROSITE" id="PS51088">
    <property type="entry name" value="TEA_2"/>
    <property type="match status" value="1"/>
</dbReference>
<dbReference type="EMBL" id="JARIHO010000021">
    <property type="protein sequence ID" value="KAJ7346088.1"/>
    <property type="molecule type" value="Genomic_DNA"/>
</dbReference>
<feature type="DNA-binding region" description="TEA" evidence="2">
    <location>
        <begin position="100"/>
        <end position="174"/>
    </location>
</feature>
<evidence type="ECO:0000313" key="5">
    <source>
        <dbReference type="Proteomes" id="UP001218218"/>
    </source>
</evidence>
<comment type="similarity">
    <text evidence="1">Belongs to the TEC1 family.</text>
</comment>
<dbReference type="AlphaFoldDB" id="A0AAD6ZYK1"/>
<protein>
    <recommendedName>
        <fullName evidence="3">TEA domain-containing protein</fullName>
    </recommendedName>
</protein>